<evidence type="ECO:0000259" key="1">
    <source>
        <dbReference type="Pfam" id="PF18451"/>
    </source>
</evidence>
<dbReference type="Gene3D" id="3.40.1350.120">
    <property type="match status" value="1"/>
</dbReference>
<gene>
    <name evidence="2" type="ORF">DBX24_06540</name>
</gene>
<feature type="domain" description="tRNA nuclease CdiA C-terminal" evidence="1">
    <location>
        <begin position="125"/>
        <end position="204"/>
    </location>
</feature>
<dbReference type="Pfam" id="PF18451">
    <property type="entry name" value="CdiA_C"/>
    <property type="match status" value="1"/>
</dbReference>
<dbReference type="EMBL" id="CP029149">
    <property type="protein sequence ID" value="QHN65562.1"/>
    <property type="molecule type" value="Genomic_DNA"/>
</dbReference>
<protein>
    <recommendedName>
        <fullName evidence="1">tRNA nuclease CdiA C-terminal domain-containing protein</fullName>
    </recommendedName>
</protein>
<reference evidence="2 3" key="1">
    <citation type="submission" date="2018-04" db="EMBL/GenBank/DDBJ databases">
        <title>Characteristic and Complete Genome Sequencing of A Novel Member of Infective Endocarditis Causative Bacteria: Bergeyella cardium QL-PH.</title>
        <authorList>
            <person name="Pan H."/>
            <person name="Sun E."/>
            <person name="Zhang Y."/>
        </authorList>
    </citation>
    <scope>NUCLEOTIDE SEQUENCE [LARGE SCALE GENOMIC DNA]</scope>
    <source>
        <strain evidence="2 3">HPQL</strain>
    </source>
</reference>
<evidence type="ECO:0000313" key="3">
    <source>
        <dbReference type="Proteomes" id="UP000464318"/>
    </source>
</evidence>
<proteinExistence type="predicted"/>
<organism evidence="2 3">
    <name type="scientific">Bergeyella cardium</name>
    <dbReference type="NCBI Taxonomy" id="1585976"/>
    <lineage>
        <taxon>Bacteria</taxon>
        <taxon>Pseudomonadati</taxon>
        <taxon>Bacteroidota</taxon>
        <taxon>Flavobacteriia</taxon>
        <taxon>Flavobacteriales</taxon>
        <taxon>Weeksellaceae</taxon>
        <taxon>Bergeyella</taxon>
    </lineage>
</organism>
<dbReference type="KEGG" id="bcad:DBX24_06540"/>
<dbReference type="OrthoDB" id="9813502at2"/>
<name>A0A6P1QTV2_9FLAO</name>
<dbReference type="InterPro" id="IPR040559">
    <property type="entry name" value="CdiA_C"/>
</dbReference>
<accession>A0A6P1QTV2</accession>
<keyword evidence="3" id="KW-1185">Reference proteome</keyword>
<dbReference type="AlphaFoldDB" id="A0A6P1QTV2"/>
<sequence length="213" mass="25129">MFILIEELKAHAYKKSIIDPPKEFLNNTRRTVEVFTEKNARPNHLLTKGLNYEYKDGIYISDLAKKNTSSENERPRIEREYENKLIVAKALKNHLNEPVKVLPEIKPSNREYDYHFDGNPHYGKVPDLKVGENFWEVESYEGKYKKSKLWHMIKEGSKQADFIALKLNEFVPINNIKKQLNLLSNDKFNQMPLSIIIINKDGEVIYTYKKERK</sequence>
<evidence type="ECO:0000313" key="2">
    <source>
        <dbReference type="EMBL" id="QHN65562.1"/>
    </source>
</evidence>
<dbReference type="RefSeq" id="WP_160224353.1">
    <property type="nucleotide sequence ID" value="NZ_CP029149.1"/>
</dbReference>
<dbReference type="Proteomes" id="UP000464318">
    <property type="component" value="Chromosome"/>
</dbReference>